<reference evidence="3 4" key="1">
    <citation type="submission" date="2022-06" db="EMBL/GenBank/DDBJ databases">
        <title>Pseudarthrobacter sp. strain RMG13 Genome sequencing and assembly.</title>
        <authorList>
            <person name="Kim I."/>
        </authorList>
    </citation>
    <scope>NUCLEOTIDE SEQUENCE [LARGE SCALE GENOMIC DNA]</scope>
    <source>
        <strain evidence="3 4">RMG13</strain>
    </source>
</reference>
<evidence type="ECO:0000313" key="4">
    <source>
        <dbReference type="Proteomes" id="UP001524318"/>
    </source>
</evidence>
<keyword evidence="2" id="KW-0472">Membrane</keyword>
<accession>A0ABT1LNS5</accession>
<dbReference type="RefSeq" id="WP_254748608.1">
    <property type="nucleotide sequence ID" value="NZ_JANCLV010000003.1"/>
</dbReference>
<feature type="compositionally biased region" description="Polar residues" evidence="1">
    <location>
        <begin position="48"/>
        <end position="66"/>
    </location>
</feature>
<feature type="transmembrane region" description="Helical" evidence="2">
    <location>
        <begin position="207"/>
        <end position="224"/>
    </location>
</feature>
<feature type="transmembrane region" description="Helical" evidence="2">
    <location>
        <begin position="24"/>
        <end position="42"/>
    </location>
</feature>
<comment type="caution">
    <text evidence="3">The sequence shown here is derived from an EMBL/GenBank/DDBJ whole genome shotgun (WGS) entry which is preliminary data.</text>
</comment>
<sequence length="250" mass="27452">MLAATALVDLYRQPAQRVVSGYEWIWLVLILSLLGPNLYLLVGRKTPSSVAPSETPNHSQDTQCNSGHREALPSPVPPLLTFNAAIEAAVLTKIFGQKRVLGSWAAWPTCRDVCPYPRTAAGKRLDCDIRVIRPSPFRRVQMSLSRRERGLLKEIGRQLFEDDPKFAERLGQPPRRASDGWILAGGVLFTLCGFAILMLGAVLASTALGAVGFIAMAAGGSLALRRIGPPQLRWVKWLPRPGMRHNTPVE</sequence>
<feature type="transmembrane region" description="Helical" evidence="2">
    <location>
        <begin position="181"/>
        <end position="201"/>
    </location>
</feature>
<protein>
    <submittedName>
        <fullName evidence="3">DUF3040 domain-containing protein</fullName>
    </submittedName>
</protein>
<proteinExistence type="predicted"/>
<feature type="region of interest" description="Disordered" evidence="1">
    <location>
        <begin position="48"/>
        <end position="70"/>
    </location>
</feature>
<keyword evidence="2" id="KW-1133">Transmembrane helix</keyword>
<evidence type="ECO:0000256" key="1">
    <source>
        <dbReference type="SAM" id="MobiDB-lite"/>
    </source>
</evidence>
<dbReference type="Proteomes" id="UP001524318">
    <property type="component" value="Unassembled WGS sequence"/>
</dbReference>
<dbReference type="InterPro" id="IPR021401">
    <property type="entry name" value="DUF3040"/>
</dbReference>
<keyword evidence="4" id="KW-1185">Reference proteome</keyword>
<gene>
    <name evidence="3" type="ORF">NFC73_06390</name>
</gene>
<keyword evidence="2" id="KW-0812">Transmembrane</keyword>
<dbReference type="EMBL" id="JANCLV010000003">
    <property type="protein sequence ID" value="MCP8999368.1"/>
    <property type="molecule type" value="Genomic_DNA"/>
</dbReference>
<evidence type="ECO:0000256" key="2">
    <source>
        <dbReference type="SAM" id="Phobius"/>
    </source>
</evidence>
<organism evidence="3 4">
    <name type="scientific">Pseudarthrobacter humi</name>
    <dbReference type="NCBI Taxonomy" id="2952523"/>
    <lineage>
        <taxon>Bacteria</taxon>
        <taxon>Bacillati</taxon>
        <taxon>Actinomycetota</taxon>
        <taxon>Actinomycetes</taxon>
        <taxon>Micrococcales</taxon>
        <taxon>Micrococcaceae</taxon>
        <taxon>Pseudarthrobacter</taxon>
    </lineage>
</organism>
<dbReference type="Pfam" id="PF11239">
    <property type="entry name" value="DUF3040"/>
    <property type="match status" value="1"/>
</dbReference>
<evidence type="ECO:0000313" key="3">
    <source>
        <dbReference type="EMBL" id="MCP8999368.1"/>
    </source>
</evidence>
<name>A0ABT1LNS5_9MICC</name>